<comment type="function">
    <text evidence="2">This protein is a component of the acetyl coenzyme A carboxylase complex; first, biotin carboxylase catalyzes the carboxylation of the carrier protein and then the transcarboxylase transfers the carboxyl group to form malonyl-CoA.</text>
</comment>
<evidence type="ECO:0000259" key="14">
    <source>
        <dbReference type="PROSITE" id="PS50968"/>
    </source>
</evidence>
<evidence type="ECO:0000313" key="18">
    <source>
        <dbReference type="Proteomes" id="UP000014115"/>
    </source>
</evidence>
<dbReference type="Proteomes" id="UP000014115">
    <property type="component" value="Unassembled WGS sequence"/>
</dbReference>
<dbReference type="FunFam" id="3.40.50.20:FF:000010">
    <property type="entry name" value="Propionyl-CoA carboxylase subunit alpha"/>
    <property type="match status" value="1"/>
</dbReference>
<comment type="pathway">
    <text evidence="3">Lipid metabolism; malonyl-CoA biosynthesis; malonyl-CoA from acetyl-CoA: step 1/1.</text>
</comment>
<dbReference type="Gene3D" id="2.40.50.100">
    <property type="match status" value="1"/>
</dbReference>
<comment type="catalytic activity">
    <reaction evidence="12">
        <text>N(6)-biotinyl-L-lysyl-[protein] + hydrogencarbonate + ATP = N(6)-carboxybiotinyl-L-lysyl-[protein] + ADP + phosphate + H(+)</text>
        <dbReference type="Rhea" id="RHEA:13501"/>
        <dbReference type="Rhea" id="RHEA-COMP:10505"/>
        <dbReference type="Rhea" id="RHEA-COMP:10506"/>
        <dbReference type="ChEBI" id="CHEBI:15378"/>
        <dbReference type="ChEBI" id="CHEBI:17544"/>
        <dbReference type="ChEBI" id="CHEBI:30616"/>
        <dbReference type="ChEBI" id="CHEBI:43474"/>
        <dbReference type="ChEBI" id="CHEBI:83144"/>
        <dbReference type="ChEBI" id="CHEBI:83145"/>
        <dbReference type="ChEBI" id="CHEBI:456216"/>
        <dbReference type="EC" id="6.3.4.14"/>
    </reaction>
</comment>
<dbReference type="PROSITE" id="PS50979">
    <property type="entry name" value="BC"/>
    <property type="match status" value="1"/>
</dbReference>
<gene>
    <name evidence="17" type="ORF">A10D4_04730</name>
</gene>
<dbReference type="Pfam" id="PF21139">
    <property type="entry name" value="BT_MCC_alpha"/>
    <property type="match status" value="1"/>
</dbReference>
<dbReference type="InterPro" id="IPR048429">
    <property type="entry name" value="MCC_alpha_BT"/>
</dbReference>
<sequence>MHVNTTSAKTITKLLIANRGEIACRVISTAQRMGIATVAIYSDADQHARHVQLADEAVHVGAAASSDSYLQIERIIAAAKQTGAQAIHPGYGFLSENEAFADACASNHIIFVGPPVNAIAAMGSKSAAKAIMDEAGVPLVPGYHGSEQDADTLAAAADKIGYPVLLKAAYGGGGKGMRLVEQASEFNDALASAKREAKASFGNERMLIEKFIRNPRHVEVQVFADEHGNAVYLAERDCSVQRRHQKILEEAPAPALAEKTRVAMGEAAVRAAQAIDYVGAGTVEFLFDANNQFYFMEMNTRLQVEHPVTEMITGLDLVEWQLRVAAGETLPLAQDDIQLNGHAFEARIYAEDPDNDFLPCTGRLNHLRAPLTSAHVRIDTGVVEGDEVTAFYDPMIAKLVVWDVDRSSALRRLQQALSQYRITGLSTNISFLQRICAHPQFQRAELTTQFIDKHATQLFQQTDIDVNRYAIIASLFDIYQRQQQSQVAAWYSPWDNADSFRLNQGFSHQLQWQYGEQTLTIQLTQQGQQFSLANDAQQQWQVLDFDGDYLSISENGHRFRVAVADDGAEVTLFNQLERVSVSRYRVADTLNSEADAGGLQAPMNGTVVEVLVQVDDWVEKDQALLIMEAMKMEYTIRAPAAGRVSEVFYQPGELVSDGAELLGLAQDTDNA</sequence>
<feature type="domain" description="Biotin carboxylation" evidence="16">
    <location>
        <begin position="10"/>
        <end position="456"/>
    </location>
</feature>
<dbReference type="SMART" id="SM00878">
    <property type="entry name" value="Biotin_carb_C"/>
    <property type="match status" value="1"/>
</dbReference>
<evidence type="ECO:0000256" key="6">
    <source>
        <dbReference type="ARBA" id="ARBA00022598"/>
    </source>
</evidence>
<dbReference type="Pfam" id="PF00364">
    <property type="entry name" value="Biotin_lipoyl"/>
    <property type="match status" value="1"/>
</dbReference>
<feature type="domain" description="ATP-grasp" evidence="15">
    <location>
        <begin position="129"/>
        <end position="326"/>
    </location>
</feature>
<evidence type="ECO:0000256" key="4">
    <source>
        <dbReference type="ARBA" id="ARBA00011750"/>
    </source>
</evidence>
<dbReference type="GO" id="GO:0004075">
    <property type="term" value="F:biotin carboxylase activity"/>
    <property type="evidence" value="ECO:0007669"/>
    <property type="project" value="UniProtKB-EC"/>
</dbReference>
<dbReference type="PATRIC" id="fig|740709.3.peg.959"/>
<dbReference type="NCBIfam" id="NF006367">
    <property type="entry name" value="PRK08591.1"/>
    <property type="match status" value="1"/>
</dbReference>
<dbReference type="EMBL" id="AMRG01000004">
    <property type="protein sequence ID" value="EKE84888.1"/>
    <property type="molecule type" value="Genomic_DNA"/>
</dbReference>
<dbReference type="Pfam" id="PF02785">
    <property type="entry name" value="Biotin_carb_C"/>
    <property type="match status" value="1"/>
</dbReference>
<dbReference type="Pfam" id="PF00289">
    <property type="entry name" value="Biotin_carb_N"/>
    <property type="match status" value="1"/>
</dbReference>
<dbReference type="Gene3D" id="3.30.700.40">
    <property type="match status" value="1"/>
</dbReference>
<dbReference type="PANTHER" id="PTHR18866">
    <property type="entry name" value="CARBOXYLASE:PYRUVATE/ACETYL-COA/PROPIONYL-COA CARBOXYLASE"/>
    <property type="match status" value="1"/>
</dbReference>
<dbReference type="PROSITE" id="PS50975">
    <property type="entry name" value="ATP_GRASP"/>
    <property type="match status" value="1"/>
</dbReference>
<evidence type="ECO:0000256" key="7">
    <source>
        <dbReference type="ARBA" id="ARBA00022741"/>
    </source>
</evidence>
<evidence type="ECO:0000256" key="13">
    <source>
        <dbReference type="PROSITE-ProRule" id="PRU00409"/>
    </source>
</evidence>
<evidence type="ECO:0000256" key="9">
    <source>
        <dbReference type="ARBA" id="ARBA00022946"/>
    </source>
</evidence>
<dbReference type="InterPro" id="IPR005482">
    <property type="entry name" value="Biotin_COase_C"/>
</dbReference>
<dbReference type="InterPro" id="IPR011053">
    <property type="entry name" value="Single_hybrid_motif"/>
</dbReference>
<protein>
    <recommendedName>
        <fullName evidence="5">Biotin carboxylase</fullName>
    </recommendedName>
    <alternativeName>
        <fullName evidence="11">Acetyl-coenzyme A carboxylase biotin carboxylase subunit A</fullName>
    </alternativeName>
</protein>
<dbReference type="InterPro" id="IPR016185">
    <property type="entry name" value="PreATP-grasp_dom_sf"/>
</dbReference>
<dbReference type="PROSITE" id="PS00188">
    <property type="entry name" value="BIOTIN"/>
    <property type="match status" value="1"/>
</dbReference>
<dbReference type="FunFam" id="3.30.470.20:FF:000028">
    <property type="entry name" value="Methylcrotonoyl-CoA carboxylase subunit alpha, mitochondrial"/>
    <property type="match status" value="1"/>
</dbReference>
<evidence type="ECO:0000256" key="10">
    <source>
        <dbReference type="ARBA" id="ARBA00023267"/>
    </source>
</evidence>
<dbReference type="FunFam" id="2.40.50.100:FF:000003">
    <property type="entry name" value="Acetyl-CoA carboxylase biotin carboxyl carrier protein"/>
    <property type="match status" value="1"/>
</dbReference>
<evidence type="ECO:0000256" key="12">
    <source>
        <dbReference type="ARBA" id="ARBA00048600"/>
    </source>
</evidence>
<evidence type="ECO:0000313" key="17">
    <source>
        <dbReference type="EMBL" id="EKE84888.1"/>
    </source>
</evidence>
<dbReference type="SUPFAM" id="SSF56059">
    <property type="entry name" value="Glutathione synthetase ATP-binding domain-like"/>
    <property type="match status" value="1"/>
</dbReference>
<dbReference type="InterPro" id="IPR011761">
    <property type="entry name" value="ATP-grasp"/>
</dbReference>
<dbReference type="InterPro" id="IPR005479">
    <property type="entry name" value="CPAse_ATP-bd"/>
</dbReference>
<keyword evidence="6" id="KW-0436">Ligase</keyword>
<evidence type="ECO:0000256" key="3">
    <source>
        <dbReference type="ARBA" id="ARBA00004956"/>
    </source>
</evidence>
<dbReference type="PROSITE" id="PS00867">
    <property type="entry name" value="CPSASE_2"/>
    <property type="match status" value="1"/>
</dbReference>
<dbReference type="RefSeq" id="WP_008488059.1">
    <property type="nucleotide sequence ID" value="NZ_AMRG01000004.1"/>
</dbReference>
<dbReference type="Gene3D" id="3.30.470.20">
    <property type="entry name" value="ATP-grasp fold, B domain"/>
    <property type="match status" value="1"/>
</dbReference>
<evidence type="ECO:0000259" key="15">
    <source>
        <dbReference type="PROSITE" id="PS50975"/>
    </source>
</evidence>
<reference evidence="17 18" key="1">
    <citation type="journal article" date="2012" name="J. Bacteriol.">
        <title>Genome Sequence of Idiomarina xiamenensis Type Strain 10-D-4.</title>
        <authorList>
            <person name="Lai Q."/>
            <person name="Wang L."/>
            <person name="Wang W."/>
            <person name="Shao Z."/>
        </authorList>
    </citation>
    <scope>NUCLEOTIDE SEQUENCE [LARGE SCALE GENOMIC DNA]</scope>
    <source>
        <strain evidence="17 18">10-D-4</strain>
    </source>
</reference>
<keyword evidence="7 13" id="KW-0547">Nucleotide-binding</keyword>
<dbReference type="SUPFAM" id="SSF52440">
    <property type="entry name" value="PreATP-grasp domain"/>
    <property type="match status" value="1"/>
</dbReference>
<dbReference type="InterPro" id="IPR005481">
    <property type="entry name" value="BC-like_N"/>
</dbReference>
<dbReference type="SUPFAM" id="SSF51246">
    <property type="entry name" value="Rudiment single hybrid motif"/>
    <property type="match status" value="1"/>
</dbReference>
<evidence type="ECO:0000256" key="8">
    <source>
        <dbReference type="ARBA" id="ARBA00022840"/>
    </source>
</evidence>
<dbReference type="STRING" id="740709.A10D4_04730"/>
<dbReference type="GO" id="GO:0046872">
    <property type="term" value="F:metal ion binding"/>
    <property type="evidence" value="ECO:0007669"/>
    <property type="project" value="InterPro"/>
</dbReference>
<accession>K2KAM2</accession>
<keyword evidence="9" id="KW-0809">Transit peptide</keyword>
<dbReference type="InterPro" id="IPR000089">
    <property type="entry name" value="Biotin_lipoyl"/>
</dbReference>
<keyword evidence="10" id="KW-0092">Biotin</keyword>
<comment type="caution">
    <text evidence="17">The sequence shown here is derived from an EMBL/GenBank/DDBJ whole genome shotgun (WGS) entry which is preliminary data.</text>
</comment>
<evidence type="ECO:0000256" key="11">
    <source>
        <dbReference type="ARBA" id="ARBA00033786"/>
    </source>
</evidence>
<dbReference type="InterPro" id="IPR011764">
    <property type="entry name" value="Biotin_carboxylation_dom"/>
</dbReference>
<dbReference type="AlphaFoldDB" id="K2KAM2"/>
<dbReference type="InterPro" id="IPR050856">
    <property type="entry name" value="Biotin_carboxylase_complex"/>
</dbReference>
<proteinExistence type="predicted"/>
<dbReference type="InterPro" id="IPR001882">
    <property type="entry name" value="Biotin_BS"/>
</dbReference>
<dbReference type="CDD" id="cd06850">
    <property type="entry name" value="biotinyl_domain"/>
    <property type="match status" value="1"/>
</dbReference>
<dbReference type="FunFam" id="3.30.1490.20:FF:000003">
    <property type="entry name" value="acetyl-CoA carboxylase isoform X1"/>
    <property type="match status" value="1"/>
</dbReference>
<dbReference type="PROSITE" id="PS50968">
    <property type="entry name" value="BIOTINYL_LIPOYL"/>
    <property type="match status" value="1"/>
</dbReference>
<dbReference type="Pfam" id="PF02786">
    <property type="entry name" value="CPSase_L_D2"/>
    <property type="match status" value="1"/>
</dbReference>
<dbReference type="OrthoDB" id="9763189at2"/>
<feature type="domain" description="Lipoyl-binding" evidence="14">
    <location>
        <begin position="587"/>
        <end position="665"/>
    </location>
</feature>
<comment type="subunit">
    <text evidence="4">Acetyl-CoA carboxylase is a heterohexamer of biotin carboxyl carrier protein, biotin carboxylase and the two subunits of carboxyl transferase in a 2:2 complex.</text>
</comment>
<comment type="cofactor">
    <cofactor evidence="1">
        <name>biotin</name>
        <dbReference type="ChEBI" id="CHEBI:57586"/>
    </cofactor>
</comment>
<organism evidence="17 18">
    <name type="scientific">Idiomarina xiamenensis 10-D-4</name>
    <dbReference type="NCBI Taxonomy" id="740709"/>
    <lineage>
        <taxon>Bacteria</taxon>
        <taxon>Pseudomonadati</taxon>
        <taxon>Pseudomonadota</taxon>
        <taxon>Gammaproteobacteria</taxon>
        <taxon>Alteromonadales</taxon>
        <taxon>Idiomarinaceae</taxon>
        <taxon>Idiomarina</taxon>
    </lineage>
</organism>
<keyword evidence="8 13" id="KW-0067">ATP-binding</keyword>
<evidence type="ECO:0000259" key="16">
    <source>
        <dbReference type="PROSITE" id="PS50979"/>
    </source>
</evidence>
<dbReference type="GO" id="GO:0005524">
    <property type="term" value="F:ATP binding"/>
    <property type="evidence" value="ECO:0007669"/>
    <property type="project" value="UniProtKB-UniRule"/>
</dbReference>
<evidence type="ECO:0000256" key="1">
    <source>
        <dbReference type="ARBA" id="ARBA00001953"/>
    </source>
</evidence>
<evidence type="ECO:0000256" key="2">
    <source>
        <dbReference type="ARBA" id="ARBA00003761"/>
    </source>
</evidence>
<evidence type="ECO:0000256" key="5">
    <source>
        <dbReference type="ARBA" id="ARBA00017242"/>
    </source>
</evidence>
<dbReference type="eggNOG" id="COG4770">
    <property type="taxonomic scope" value="Bacteria"/>
</dbReference>
<dbReference type="InterPro" id="IPR011054">
    <property type="entry name" value="Rudment_hybrid_motif"/>
</dbReference>
<dbReference type="PROSITE" id="PS00866">
    <property type="entry name" value="CPSASE_1"/>
    <property type="match status" value="1"/>
</dbReference>
<keyword evidence="18" id="KW-1185">Reference proteome</keyword>
<dbReference type="SUPFAM" id="SSF51230">
    <property type="entry name" value="Single hybrid motif"/>
    <property type="match status" value="1"/>
</dbReference>
<name>K2KAM2_9GAMM</name>
<dbReference type="PANTHER" id="PTHR18866:SF33">
    <property type="entry name" value="METHYLCROTONOYL-COA CARBOXYLASE SUBUNIT ALPHA, MITOCHONDRIAL-RELATED"/>
    <property type="match status" value="1"/>
</dbReference>